<evidence type="ECO:0000313" key="4">
    <source>
        <dbReference type="Proteomes" id="UP000031623"/>
    </source>
</evidence>
<reference evidence="3 4" key="1">
    <citation type="journal article" date="2014" name="ISME J.">
        <title>Ecophysiology of Thioploca ingrica as revealed by the complete genome sequence supplemented with proteomic evidence.</title>
        <authorList>
            <person name="Kojima H."/>
            <person name="Ogura Y."/>
            <person name="Yamamoto N."/>
            <person name="Togashi T."/>
            <person name="Mori H."/>
            <person name="Watanabe T."/>
            <person name="Nemoto F."/>
            <person name="Kurokawa K."/>
            <person name="Hayashi T."/>
            <person name="Fukui M."/>
        </authorList>
    </citation>
    <scope>NUCLEOTIDE SEQUENCE [LARGE SCALE GENOMIC DNA]</scope>
</reference>
<evidence type="ECO:0000313" key="3">
    <source>
        <dbReference type="EMBL" id="BAP55523.1"/>
    </source>
</evidence>
<keyword evidence="1" id="KW-0812">Transmembrane</keyword>
<feature type="domain" description="Lipid A biosynthesis N-terminal" evidence="2">
    <location>
        <begin position="10"/>
        <end position="81"/>
    </location>
</feature>
<keyword evidence="4" id="KW-1185">Reference proteome</keyword>
<dbReference type="HOGENOM" id="CLU_161206_1_1_6"/>
<dbReference type="GO" id="GO:0009245">
    <property type="term" value="P:lipid A biosynthetic process"/>
    <property type="evidence" value="ECO:0007669"/>
    <property type="project" value="InterPro"/>
</dbReference>
<dbReference type="OrthoDB" id="9793186at2"/>
<dbReference type="EMBL" id="AP014633">
    <property type="protein sequence ID" value="BAP55523.1"/>
    <property type="molecule type" value="Genomic_DNA"/>
</dbReference>
<name>A0A090ACP0_9GAMM</name>
<protein>
    <submittedName>
        <fullName evidence="3">Lipid A biosynthesis, N-terminal domain</fullName>
    </submittedName>
</protein>
<dbReference type="GO" id="GO:0008915">
    <property type="term" value="F:lipid-A-disaccharide synthase activity"/>
    <property type="evidence" value="ECO:0007669"/>
    <property type="project" value="InterPro"/>
</dbReference>
<organism evidence="3 4">
    <name type="scientific">Thioploca ingrica</name>
    <dbReference type="NCBI Taxonomy" id="40754"/>
    <lineage>
        <taxon>Bacteria</taxon>
        <taxon>Pseudomonadati</taxon>
        <taxon>Pseudomonadota</taxon>
        <taxon>Gammaproteobacteria</taxon>
        <taxon>Thiotrichales</taxon>
        <taxon>Thiotrichaceae</taxon>
        <taxon>Thioploca</taxon>
    </lineage>
</organism>
<feature type="transmembrane region" description="Helical" evidence="1">
    <location>
        <begin position="63"/>
        <end position="79"/>
    </location>
</feature>
<dbReference type="SMART" id="SM01259">
    <property type="entry name" value="LAB_N"/>
    <property type="match status" value="1"/>
</dbReference>
<feature type="transmembrane region" description="Helical" evidence="1">
    <location>
        <begin position="36"/>
        <end position="57"/>
    </location>
</feature>
<dbReference type="Proteomes" id="UP000031623">
    <property type="component" value="Chromosome"/>
</dbReference>
<keyword evidence="1" id="KW-0472">Membrane</keyword>
<proteinExistence type="predicted"/>
<evidence type="ECO:0000259" key="2">
    <source>
        <dbReference type="SMART" id="SM01259"/>
    </source>
</evidence>
<feature type="transmembrane region" description="Helical" evidence="1">
    <location>
        <begin position="6"/>
        <end position="24"/>
    </location>
</feature>
<gene>
    <name evidence="3" type="ORF">THII_1226</name>
</gene>
<keyword evidence="1" id="KW-1133">Transmembrane helix</keyword>
<sequence>MNSENWWLIIGFAGQVFFTLRFLVQWWQSERQQRSIIPIEFWYFSIAGATLLLVYAIHRLDPVFIVGQLTGVFVYLRNLHLIKMAQQSAVTAELNNH</sequence>
<dbReference type="KEGG" id="tig:THII_1226"/>
<dbReference type="STRING" id="40754.THII_1226"/>
<accession>A0A090ACP0</accession>
<dbReference type="Gene3D" id="1.20.1280.290">
    <property type="match status" value="1"/>
</dbReference>
<dbReference type="GO" id="GO:0016020">
    <property type="term" value="C:membrane"/>
    <property type="evidence" value="ECO:0007669"/>
    <property type="project" value="GOC"/>
</dbReference>
<dbReference type="AlphaFoldDB" id="A0A090ACP0"/>
<dbReference type="Pfam" id="PF07578">
    <property type="entry name" value="LAB_N"/>
    <property type="match status" value="1"/>
</dbReference>
<evidence type="ECO:0000256" key="1">
    <source>
        <dbReference type="SAM" id="Phobius"/>
    </source>
</evidence>
<dbReference type="InterPro" id="IPR011499">
    <property type="entry name" value="Lipid_A_biosynth_N"/>
</dbReference>